<evidence type="ECO:0000313" key="2">
    <source>
        <dbReference type="EMBL" id="PKA48110.1"/>
    </source>
</evidence>
<name>A0A2H9ZXS8_9ASPA</name>
<keyword evidence="1" id="KW-0812">Transmembrane</keyword>
<keyword evidence="1" id="KW-0472">Membrane</keyword>
<dbReference type="Proteomes" id="UP000236161">
    <property type="component" value="Unassembled WGS sequence"/>
</dbReference>
<dbReference type="EMBL" id="KZ452995">
    <property type="protein sequence ID" value="PKA48110.1"/>
    <property type="molecule type" value="Genomic_DNA"/>
</dbReference>
<dbReference type="AlphaFoldDB" id="A0A2H9ZXS8"/>
<gene>
    <name evidence="2" type="ORF">AXF42_Ash015873</name>
</gene>
<accession>A0A2H9ZXS8</accession>
<feature type="transmembrane region" description="Helical" evidence="1">
    <location>
        <begin position="6"/>
        <end position="27"/>
    </location>
</feature>
<organism evidence="2 3">
    <name type="scientific">Apostasia shenzhenica</name>
    <dbReference type="NCBI Taxonomy" id="1088818"/>
    <lineage>
        <taxon>Eukaryota</taxon>
        <taxon>Viridiplantae</taxon>
        <taxon>Streptophyta</taxon>
        <taxon>Embryophyta</taxon>
        <taxon>Tracheophyta</taxon>
        <taxon>Spermatophyta</taxon>
        <taxon>Magnoliopsida</taxon>
        <taxon>Liliopsida</taxon>
        <taxon>Asparagales</taxon>
        <taxon>Orchidaceae</taxon>
        <taxon>Apostasioideae</taxon>
        <taxon>Apostasia</taxon>
    </lineage>
</organism>
<protein>
    <submittedName>
        <fullName evidence="2">Uncharacterized protein</fullName>
    </submittedName>
</protein>
<evidence type="ECO:0000256" key="1">
    <source>
        <dbReference type="SAM" id="Phobius"/>
    </source>
</evidence>
<keyword evidence="3" id="KW-1185">Reference proteome</keyword>
<sequence length="56" mass="5954">MCTTPISLATFSSLVVTNILVIVSAFCNGLRSKSIHTSALHTSSKTTKILFPKTAD</sequence>
<keyword evidence="1" id="KW-1133">Transmembrane helix</keyword>
<reference evidence="2 3" key="1">
    <citation type="journal article" date="2017" name="Nature">
        <title>The Apostasia genome and the evolution of orchids.</title>
        <authorList>
            <person name="Zhang G.Q."/>
            <person name="Liu K.W."/>
            <person name="Li Z."/>
            <person name="Lohaus R."/>
            <person name="Hsiao Y.Y."/>
            <person name="Niu S.C."/>
            <person name="Wang J.Y."/>
            <person name="Lin Y.C."/>
            <person name="Xu Q."/>
            <person name="Chen L.J."/>
            <person name="Yoshida K."/>
            <person name="Fujiwara S."/>
            <person name="Wang Z.W."/>
            <person name="Zhang Y.Q."/>
            <person name="Mitsuda N."/>
            <person name="Wang M."/>
            <person name="Liu G.H."/>
            <person name="Pecoraro L."/>
            <person name="Huang H.X."/>
            <person name="Xiao X.J."/>
            <person name="Lin M."/>
            <person name="Wu X.Y."/>
            <person name="Wu W.L."/>
            <person name="Chen Y.Y."/>
            <person name="Chang S.B."/>
            <person name="Sakamoto S."/>
            <person name="Ohme-Takagi M."/>
            <person name="Yagi M."/>
            <person name="Zeng S.J."/>
            <person name="Shen C.Y."/>
            <person name="Yeh C.M."/>
            <person name="Luo Y.B."/>
            <person name="Tsai W.C."/>
            <person name="Van de Peer Y."/>
            <person name="Liu Z.J."/>
        </authorList>
    </citation>
    <scope>NUCLEOTIDE SEQUENCE [LARGE SCALE GENOMIC DNA]</scope>
    <source>
        <strain evidence="3">cv. Shenzhen</strain>
        <tissue evidence="2">Stem</tissue>
    </source>
</reference>
<evidence type="ECO:0000313" key="3">
    <source>
        <dbReference type="Proteomes" id="UP000236161"/>
    </source>
</evidence>
<proteinExistence type="predicted"/>